<evidence type="ECO:0000313" key="6">
    <source>
        <dbReference type="EMBL" id="CAF9930868.1"/>
    </source>
</evidence>
<dbReference type="SUPFAM" id="SSF48371">
    <property type="entry name" value="ARM repeat"/>
    <property type="match status" value="1"/>
</dbReference>
<evidence type="ECO:0000313" key="7">
    <source>
        <dbReference type="Proteomes" id="UP000664169"/>
    </source>
</evidence>
<feature type="region of interest" description="Disordered" evidence="4">
    <location>
        <begin position="352"/>
        <end position="388"/>
    </location>
</feature>
<organism evidence="6 7">
    <name type="scientific">Gomphillus americanus</name>
    <dbReference type="NCBI Taxonomy" id="1940652"/>
    <lineage>
        <taxon>Eukaryota</taxon>
        <taxon>Fungi</taxon>
        <taxon>Dikarya</taxon>
        <taxon>Ascomycota</taxon>
        <taxon>Pezizomycotina</taxon>
        <taxon>Lecanoromycetes</taxon>
        <taxon>OSLEUM clade</taxon>
        <taxon>Ostropomycetidae</taxon>
        <taxon>Ostropales</taxon>
        <taxon>Graphidaceae</taxon>
        <taxon>Gomphilloideae</taxon>
        <taxon>Gomphillus</taxon>
    </lineage>
</organism>
<comment type="similarity">
    <text evidence="1">Belongs to the CAND family.</text>
</comment>
<comment type="caution">
    <text evidence="6">The sequence shown here is derived from an EMBL/GenBank/DDBJ whole genome shotgun (WGS) entry which is preliminary data.</text>
</comment>
<dbReference type="InterPro" id="IPR016024">
    <property type="entry name" value="ARM-type_fold"/>
</dbReference>
<protein>
    <recommendedName>
        <fullName evidence="5">TATA-binding protein interacting (TIP20) domain-containing protein</fullName>
    </recommendedName>
</protein>
<evidence type="ECO:0000259" key="5">
    <source>
        <dbReference type="Pfam" id="PF08623"/>
    </source>
</evidence>
<gene>
    <name evidence="6" type="ORF">GOMPHAMPRED_005755</name>
</gene>
<feature type="compositionally biased region" description="Acidic residues" evidence="4">
    <location>
        <begin position="359"/>
        <end position="388"/>
    </location>
</feature>
<keyword evidence="2" id="KW-0677">Repeat</keyword>
<feature type="region of interest" description="Disordered" evidence="4">
    <location>
        <begin position="468"/>
        <end position="514"/>
    </location>
</feature>
<dbReference type="InterPro" id="IPR013932">
    <property type="entry name" value="TATA-bd_TIP120"/>
</dbReference>
<feature type="domain" description="TATA-binding protein interacting (TIP20)" evidence="5">
    <location>
        <begin position="1138"/>
        <end position="1307"/>
    </location>
</feature>
<evidence type="ECO:0000256" key="3">
    <source>
        <dbReference type="ARBA" id="ARBA00022786"/>
    </source>
</evidence>
<evidence type="ECO:0000256" key="4">
    <source>
        <dbReference type="SAM" id="MobiDB-lite"/>
    </source>
</evidence>
<keyword evidence="7" id="KW-1185">Reference proteome</keyword>
<dbReference type="PANTHER" id="PTHR12696">
    <property type="entry name" value="TIP120"/>
    <property type="match status" value="1"/>
</dbReference>
<dbReference type="GO" id="GO:0010265">
    <property type="term" value="P:SCF complex assembly"/>
    <property type="evidence" value="ECO:0007669"/>
    <property type="project" value="InterPro"/>
</dbReference>
<feature type="compositionally biased region" description="Low complexity" evidence="4">
    <location>
        <begin position="502"/>
        <end position="511"/>
    </location>
</feature>
<evidence type="ECO:0000256" key="1">
    <source>
        <dbReference type="ARBA" id="ARBA00007657"/>
    </source>
</evidence>
<dbReference type="Pfam" id="PF08623">
    <property type="entry name" value="TIP120"/>
    <property type="match status" value="1"/>
</dbReference>
<keyword evidence="3" id="KW-0833">Ubl conjugation pathway</keyword>
<sequence length="1328" mass="144730">MPSPSAADYNVLAPKFSSDDPDIRYMTLVDLGRLLENTPPVILSREQAICGMIVDTLIKLLDDTNGDVQNQALKCIKPFTSRAPSDILIPFMQKVVNLETSKSQDASITSTAARTLVLSLPQPVQGNTPSRQVLEAFNAISQVLLPKIIGYPASKPIPSNRPFISFETQKGVSIEALDLLSDVIHCYGVLLTPAQLATTEACLMKVLNDKNTGPIAKKRATLTLAKLCTWFLDEDLSAFVSRIVEDFRQPHLTAQKQRILISVLGAMARTIPVKFGPYLQTLAPIVLGALTQQEYDETLEAIAEDNYDSARDDLKEATLLTIEDFLTACPLDMRIFTTEVIESGLRSLVYDPATNSNASDDEMRDDDDDDDDLIIEDDDDYEQEEQFDDGDDASWKIRRCAGKMFYALISSRPDLIDSGLLYEKLLPALIKAFKDREESAQLEALLAATLIVKNTAATISIPITTTNGATAKSDPGIKTRKRRRADSTVGTLSEEEQSRGYASPAASLPSPTSGPKTELLLQGHDLASSAINLLSHRSNPTRQAAIVLLKAFVHLKHDSLVGLLDRILIPVAGIAASSQGTTVQSSGGFGVIASGGTLRIEALQLLSAIFDTHSSTAVSPFVDQVIKAIASGIDDRNLKIASEALGAAESIIKALTPPRTFGYDRKSKQYIEEIFDVVLGKAKSNDADLEVRERAIQAVGVCIARTASVSDNFSAGKRNEALAFLRERLTGETTRVPATLAIDLILTTDQTGQIESHWLAEVASEFGNQLKKADRRVRSVSLSAIKKLTSNPAAKNSLSKEGLHTLTHLVLQLYNNDGLTHIVLVTEILSDLVSMSPQVVVDDVFNEAIGHMVVQNLGGHTLDAFLELIGAIGMSGVGSALMDELLQNVNVQGDPQVVGATIGTLLASGGSTIPVKIDSFISEVQSKSDDRRVALALITLGEVGSILGDESKITPETFVQSLKSKSELVQAAAATSLGKSAASNKKVFLPVLFQTIEKEAAKRTLGLLSIKELLQQISKSNESVAEYSQQLWDILLKTAAVDEHRSLTAECIGRLAAIEPVKYFPLLQEHLSSNQTGIRGAIIQAVRFAVGDSDDASDDALRPYLVKMLVIMLQDSDIENRRLAMATLQSAARSKPRLVLSSLPQLLPYVIKASELDPSLIREVQMGPFKHKVDDGLEMRKGAYEALHAFMDLAYPRMNHVELFDRVLAGLKDDHDIKMLVFLMLTKLIAIDRQEVGRRLDIIAERFQAILATRLKENAVKQEVEKLKETVKEVLVLTLRMRNEFSDLSSSSTGGAAVGQVFRSYLDNVKRDYGTQMQSTETEIRNHG</sequence>
<dbReference type="InterPro" id="IPR011989">
    <property type="entry name" value="ARM-like"/>
</dbReference>
<dbReference type="InterPro" id="IPR039852">
    <property type="entry name" value="CAND1/CAND2"/>
</dbReference>
<dbReference type="Pfam" id="PF25782">
    <property type="entry name" value="TPR_CAND1"/>
    <property type="match status" value="1"/>
</dbReference>
<dbReference type="Gene3D" id="1.25.10.10">
    <property type="entry name" value="Leucine-rich Repeat Variant"/>
    <property type="match status" value="1"/>
</dbReference>
<name>A0A8H3G0A9_9LECA</name>
<accession>A0A8H3G0A9</accession>
<dbReference type="Proteomes" id="UP000664169">
    <property type="component" value="Unassembled WGS sequence"/>
</dbReference>
<proteinExistence type="inferred from homology"/>
<reference evidence="6" key="1">
    <citation type="submission" date="2021-03" db="EMBL/GenBank/DDBJ databases">
        <authorList>
            <person name="Tagirdzhanova G."/>
        </authorList>
    </citation>
    <scope>NUCLEOTIDE SEQUENCE</scope>
</reference>
<evidence type="ECO:0000256" key="2">
    <source>
        <dbReference type="ARBA" id="ARBA00022737"/>
    </source>
</evidence>
<dbReference type="OrthoDB" id="6260732at2759"/>
<dbReference type="EMBL" id="CAJPDQ010000037">
    <property type="protein sequence ID" value="CAF9930868.1"/>
    <property type="molecule type" value="Genomic_DNA"/>
</dbReference>